<proteinExistence type="predicted"/>
<gene>
    <name evidence="6" type="ORF">S06H3_37868</name>
</gene>
<evidence type="ECO:0000256" key="4">
    <source>
        <dbReference type="ARBA" id="ARBA00023014"/>
    </source>
</evidence>
<evidence type="ECO:0000256" key="2">
    <source>
        <dbReference type="ARBA" id="ARBA00022723"/>
    </source>
</evidence>
<protein>
    <recommendedName>
        <fullName evidence="5">4Fe-4S domain-containing protein</fullName>
    </recommendedName>
</protein>
<sequence>CMSFAAKVIDGKISITKCKKLFEPGFKNNRIKILEMLQKAGFDISSDEN</sequence>
<dbReference type="EMBL" id="BARV01023039">
    <property type="protein sequence ID" value="GAI26875.1"/>
    <property type="molecule type" value="Genomic_DNA"/>
</dbReference>
<dbReference type="GO" id="GO:0046872">
    <property type="term" value="F:metal ion binding"/>
    <property type="evidence" value="ECO:0007669"/>
    <property type="project" value="UniProtKB-KW"/>
</dbReference>
<organism evidence="6">
    <name type="scientific">marine sediment metagenome</name>
    <dbReference type="NCBI Taxonomy" id="412755"/>
    <lineage>
        <taxon>unclassified sequences</taxon>
        <taxon>metagenomes</taxon>
        <taxon>ecological metagenomes</taxon>
    </lineage>
</organism>
<keyword evidence="3" id="KW-0408">Iron</keyword>
<dbReference type="InterPro" id="IPR007202">
    <property type="entry name" value="4Fe-4S_dom"/>
</dbReference>
<dbReference type="GO" id="GO:0051539">
    <property type="term" value="F:4 iron, 4 sulfur cluster binding"/>
    <property type="evidence" value="ECO:0007669"/>
    <property type="project" value="UniProtKB-KW"/>
</dbReference>
<comment type="caution">
    <text evidence="6">The sequence shown here is derived from an EMBL/GenBank/DDBJ whole genome shotgun (WGS) entry which is preliminary data.</text>
</comment>
<dbReference type="PROSITE" id="PS51656">
    <property type="entry name" value="4FE4S"/>
    <property type="match status" value="1"/>
</dbReference>
<accession>X1NJA4</accession>
<dbReference type="AlphaFoldDB" id="X1NJA4"/>
<evidence type="ECO:0000256" key="3">
    <source>
        <dbReference type="ARBA" id="ARBA00023004"/>
    </source>
</evidence>
<keyword evidence="1" id="KW-0004">4Fe-4S</keyword>
<evidence type="ECO:0000313" key="6">
    <source>
        <dbReference type="EMBL" id="GAI26875.1"/>
    </source>
</evidence>
<feature type="non-terminal residue" evidence="6">
    <location>
        <position position="1"/>
    </location>
</feature>
<evidence type="ECO:0000256" key="1">
    <source>
        <dbReference type="ARBA" id="ARBA00022485"/>
    </source>
</evidence>
<name>X1NJA4_9ZZZZ</name>
<feature type="domain" description="4Fe-4S" evidence="5">
    <location>
        <begin position="1"/>
        <end position="39"/>
    </location>
</feature>
<keyword evidence="2" id="KW-0479">Metal-binding</keyword>
<evidence type="ECO:0000259" key="5">
    <source>
        <dbReference type="PROSITE" id="PS51656"/>
    </source>
</evidence>
<reference evidence="6" key="1">
    <citation type="journal article" date="2014" name="Front. Microbiol.">
        <title>High frequency of phylogenetically diverse reductive dehalogenase-homologous genes in deep subseafloor sedimentary metagenomes.</title>
        <authorList>
            <person name="Kawai M."/>
            <person name="Futagami T."/>
            <person name="Toyoda A."/>
            <person name="Takaki Y."/>
            <person name="Nishi S."/>
            <person name="Hori S."/>
            <person name="Arai W."/>
            <person name="Tsubouchi T."/>
            <person name="Morono Y."/>
            <person name="Uchiyama I."/>
            <person name="Ito T."/>
            <person name="Fujiyama A."/>
            <person name="Inagaki F."/>
            <person name="Takami H."/>
        </authorList>
    </citation>
    <scope>NUCLEOTIDE SEQUENCE</scope>
    <source>
        <strain evidence="6">Expedition CK06-06</strain>
    </source>
</reference>
<keyword evidence="4" id="KW-0411">Iron-sulfur</keyword>